<dbReference type="GO" id="GO:0016491">
    <property type="term" value="F:oxidoreductase activity"/>
    <property type="evidence" value="ECO:0007669"/>
    <property type="project" value="InterPro"/>
</dbReference>
<evidence type="ECO:0000313" key="3">
    <source>
        <dbReference type="Proteomes" id="UP000259273"/>
    </source>
</evidence>
<dbReference type="PANTHER" id="PTHR45033">
    <property type="match status" value="1"/>
</dbReference>
<dbReference type="CDD" id="cd08276">
    <property type="entry name" value="MDR7"/>
    <property type="match status" value="1"/>
</dbReference>
<proteinExistence type="predicted"/>
<dbReference type="SUPFAM" id="SSF50129">
    <property type="entry name" value="GroES-like"/>
    <property type="match status" value="1"/>
</dbReference>
<feature type="non-terminal residue" evidence="2">
    <location>
        <position position="179"/>
    </location>
</feature>
<evidence type="ECO:0000313" key="2">
    <source>
        <dbReference type="EMBL" id="HAN26738.1"/>
    </source>
</evidence>
<dbReference type="SMART" id="SM00829">
    <property type="entry name" value="PKS_ER"/>
    <property type="match status" value="1"/>
</dbReference>
<sequence length="179" mass="19027">MRAVAVAKPGGLDNLKLVERDTRAPGYGEIQVQVRASSLNFHDYVVALGMLPTDDGRIPMSDGAGVVTAVGEGVAEFAVGDDVLSCFFPAWHDGRPDLRKVTGVPGDHVDGFAAEMVTMSAQGFTRMPEGLDYREAATLTCAGLTAWRALMVETQLRPGDWVLVQGSGGVSVFALQFAR</sequence>
<dbReference type="InterPro" id="IPR013154">
    <property type="entry name" value="ADH-like_N"/>
</dbReference>
<name>A0A3C1KJW1_9GAMM</name>
<organism evidence="2 3">
    <name type="scientific">Haliea salexigens</name>
    <dbReference type="NCBI Taxonomy" id="287487"/>
    <lineage>
        <taxon>Bacteria</taxon>
        <taxon>Pseudomonadati</taxon>
        <taxon>Pseudomonadota</taxon>
        <taxon>Gammaproteobacteria</taxon>
        <taxon>Cellvibrionales</taxon>
        <taxon>Halieaceae</taxon>
        <taxon>Haliea</taxon>
    </lineage>
</organism>
<gene>
    <name evidence="2" type="ORF">DCP75_03265</name>
</gene>
<comment type="caution">
    <text evidence="2">The sequence shown here is derived from an EMBL/GenBank/DDBJ whole genome shotgun (WGS) entry which is preliminary data.</text>
</comment>
<dbReference type="STRING" id="1121937.GCA_000423125_01603"/>
<dbReference type="AlphaFoldDB" id="A0A3C1KJW1"/>
<accession>A0A3C1KJW1</accession>
<evidence type="ECO:0000259" key="1">
    <source>
        <dbReference type="SMART" id="SM00829"/>
    </source>
</evidence>
<dbReference type="Gene3D" id="3.40.50.720">
    <property type="entry name" value="NAD(P)-binding Rossmann-like Domain"/>
    <property type="match status" value="1"/>
</dbReference>
<dbReference type="InterPro" id="IPR011032">
    <property type="entry name" value="GroES-like_sf"/>
</dbReference>
<reference evidence="2 3" key="1">
    <citation type="journal article" date="2018" name="Nat. Biotechnol.">
        <title>A standardized bacterial taxonomy based on genome phylogeny substantially revises the tree of life.</title>
        <authorList>
            <person name="Parks D.H."/>
            <person name="Chuvochina M."/>
            <person name="Waite D.W."/>
            <person name="Rinke C."/>
            <person name="Skarshewski A."/>
            <person name="Chaumeil P.A."/>
            <person name="Hugenholtz P."/>
        </authorList>
    </citation>
    <scope>NUCLEOTIDE SEQUENCE [LARGE SCALE GENOMIC DNA]</scope>
    <source>
        <strain evidence="2">UBA9158</strain>
    </source>
</reference>
<dbReference type="Gene3D" id="3.90.180.10">
    <property type="entry name" value="Medium-chain alcohol dehydrogenases, catalytic domain"/>
    <property type="match status" value="1"/>
</dbReference>
<dbReference type="EMBL" id="DMND01000054">
    <property type="protein sequence ID" value="HAN26738.1"/>
    <property type="molecule type" value="Genomic_DNA"/>
</dbReference>
<dbReference type="PANTHER" id="PTHR45033:SF2">
    <property type="entry name" value="ZINC-TYPE ALCOHOL DEHYDROGENASE-LIKE PROTEIN C1773.06C"/>
    <property type="match status" value="1"/>
</dbReference>
<dbReference type="InterPro" id="IPR020843">
    <property type="entry name" value="ER"/>
</dbReference>
<dbReference type="Proteomes" id="UP000259273">
    <property type="component" value="Unassembled WGS sequence"/>
</dbReference>
<dbReference type="Pfam" id="PF08240">
    <property type="entry name" value="ADH_N"/>
    <property type="match status" value="1"/>
</dbReference>
<feature type="domain" description="Enoyl reductase (ER)" evidence="1">
    <location>
        <begin position="10"/>
        <end position="175"/>
    </location>
</feature>
<dbReference type="InterPro" id="IPR052711">
    <property type="entry name" value="Zinc_ADH-like"/>
</dbReference>
<protein>
    <submittedName>
        <fullName evidence="2">NAD(P)-dependent alcohol dehydrogenase</fullName>
    </submittedName>
</protein>